<name>A0A4U7ARG0_9PEZI</name>
<protein>
    <submittedName>
        <fullName evidence="1">Uncharacterized protein</fullName>
    </submittedName>
</protein>
<evidence type="ECO:0000313" key="2">
    <source>
        <dbReference type="Proteomes" id="UP000308133"/>
    </source>
</evidence>
<organism evidence="1 2">
    <name type="scientific">Elsinoe australis</name>
    <dbReference type="NCBI Taxonomy" id="40998"/>
    <lineage>
        <taxon>Eukaryota</taxon>
        <taxon>Fungi</taxon>
        <taxon>Dikarya</taxon>
        <taxon>Ascomycota</taxon>
        <taxon>Pezizomycotina</taxon>
        <taxon>Dothideomycetes</taxon>
        <taxon>Dothideomycetidae</taxon>
        <taxon>Myriangiales</taxon>
        <taxon>Elsinoaceae</taxon>
        <taxon>Elsinoe</taxon>
    </lineage>
</organism>
<dbReference type="AlphaFoldDB" id="A0A4U7ARG0"/>
<dbReference type="EMBL" id="PTQR01000119">
    <property type="protein sequence ID" value="TKX19170.1"/>
    <property type="molecule type" value="Genomic_DNA"/>
</dbReference>
<gene>
    <name evidence="1" type="ORF">C1H76_8704</name>
</gene>
<dbReference type="Proteomes" id="UP000308133">
    <property type="component" value="Unassembled WGS sequence"/>
</dbReference>
<reference evidence="1 2" key="1">
    <citation type="submission" date="2018-02" db="EMBL/GenBank/DDBJ databases">
        <title>Draft genome sequences of Elsinoe sp., causing black scab on jojoba.</title>
        <authorList>
            <person name="Stodart B."/>
            <person name="Jeffress S."/>
            <person name="Ash G."/>
            <person name="Arun Chinnappa K."/>
        </authorList>
    </citation>
    <scope>NUCLEOTIDE SEQUENCE [LARGE SCALE GENOMIC DNA]</scope>
    <source>
        <strain evidence="1 2">Hillstone_2</strain>
    </source>
</reference>
<proteinExistence type="predicted"/>
<comment type="caution">
    <text evidence="1">The sequence shown here is derived from an EMBL/GenBank/DDBJ whole genome shotgun (WGS) entry which is preliminary data.</text>
</comment>
<sequence>MSPISGLAQSLPKGKEGTDIEPWLRRLEGILPPELRKFSTPEKDSDAIRITPLDAAGLISEARRIRGHDLLLSFAQANRWRELVWLVTHLIDDLWRGNPINAWDPPLSPLSHIGSLEKFARKPYNLNTSKANLTQADHSRSIDLSVTDHPLTDGPVRRQLAGHQLLGQIWQSLGSMIIEDKSHEQNVQTGILEVIAVLHSRGVMPDSIYSYTPLRSSVAGTQPPTLHILSSQILTTLSDAVWKAREASAVEEAHRKGRPAVFMGPELPGSNYRVRVAGIRHEIWLELVLWSCLHGGWIRQGAAILSEVVMQQRPTWSPLSWREVMEPLVKPGEEADIDWARINYQFNTGAEARDVNGKDKPVNVERTISSEVISAYVESLVNQVSVGVGERGVQVGSIIDLLKRTKNFLKRGNFGLESTSWDAMVQRILESESIDVESAPGLTERVLDLSSAYGEDESTQNSPTRDEAWRPLAPYLVDGSAITLGVTHRVLKAYIKRGDFAGAFRTFMALQARTDENKKRSIAAFFRQIKLESRGGTSSKVDFSSPQPPASYPGLFTMLPVSVLAPFLDLITEVGAFNFGKWLLASHDVDGPVIGPYAYRDPDMAPAIIRFLAAANNEELLGQMLQRLQTDPATGTLPASVFIAILESQFRLGNSAAALGPVDNLLRSERTTKEEVQMVIALLAREVLESGEESSAIQSKLEGVLQGNTGTAAYIRSSIAVVLMSIDDDMKNFCLASMFVPQNVKFSIATKAFNTMLMGCAKRHGSSAARDLLCQFSPMASRLGFEGKETDEDFPGIVRVVGRVRPESVAPRNDSRTDFTISTIAEQASPRQPSEVSVTGRFMPDISSVRIILSQRLKEIKEMQTSNMQDGAQFGFGDAIVEWCASFFKALGMRAKDVEQEIEGRFTQARIEEE</sequence>
<accession>A0A4U7ARG0</accession>
<evidence type="ECO:0000313" key="1">
    <source>
        <dbReference type="EMBL" id="TKX19170.1"/>
    </source>
</evidence>